<organism evidence="1">
    <name type="scientific">hydrocarbon metagenome</name>
    <dbReference type="NCBI Taxonomy" id="938273"/>
    <lineage>
        <taxon>unclassified sequences</taxon>
        <taxon>metagenomes</taxon>
        <taxon>ecological metagenomes</taxon>
    </lineage>
</organism>
<dbReference type="AlphaFoldDB" id="A0A0W8FB49"/>
<dbReference type="GO" id="GO:0009007">
    <property type="term" value="F:site-specific DNA-methyltransferase (adenine-specific) activity"/>
    <property type="evidence" value="ECO:0007669"/>
    <property type="project" value="UniProtKB-EC"/>
</dbReference>
<accession>A0A0W8FB49</accession>
<keyword evidence="1" id="KW-0808">Transferase</keyword>
<sequence length="80" mass="8861">MTEPVRLGPDNPHPLCGRKTELVWDGKYDEYGLRRPVDVAGSAMPMQKIETVNIPRSEALAGGQTTWGSCKASCRTIFRI</sequence>
<dbReference type="EC" id="2.1.1.72" evidence="1"/>
<protein>
    <submittedName>
        <fullName evidence="1">Type iii restriction-modification system methylation subunit</fullName>
        <ecNumber evidence="1">2.1.1.72</ecNumber>
    </submittedName>
</protein>
<reference evidence="1" key="1">
    <citation type="journal article" date="2015" name="Proc. Natl. Acad. Sci. U.S.A.">
        <title>Networks of energetic and metabolic interactions define dynamics in microbial communities.</title>
        <authorList>
            <person name="Embree M."/>
            <person name="Liu J.K."/>
            <person name="Al-Bassam M.M."/>
            <person name="Zengler K."/>
        </authorList>
    </citation>
    <scope>NUCLEOTIDE SEQUENCE</scope>
</reference>
<keyword evidence="1" id="KW-0489">Methyltransferase</keyword>
<proteinExistence type="predicted"/>
<dbReference type="GO" id="GO:0032259">
    <property type="term" value="P:methylation"/>
    <property type="evidence" value="ECO:0007669"/>
    <property type="project" value="UniProtKB-KW"/>
</dbReference>
<evidence type="ECO:0000313" key="1">
    <source>
        <dbReference type="EMBL" id="KUG17998.1"/>
    </source>
</evidence>
<name>A0A0W8FB49_9ZZZZ</name>
<comment type="caution">
    <text evidence="1">The sequence shown here is derived from an EMBL/GenBank/DDBJ whole genome shotgun (WGS) entry which is preliminary data.</text>
</comment>
<dbReference type="EMBL" id="LNQE01001407">
    <property type="protein sequence ID" value="KUG17998.1"/>
    <property type="molecule type" value="Genomic_DNA"/>
</dbReference>
<gene>
    <name evidence="1" type="ORF">ASZ90_012312</name>
</gene>